<gene>
    <name evidence="1" type="ORF">BpHYR1_016546</name>
</gene>
<dbReference type="AlphaFoldDB" id="A0A3M7T2Z0"/>
<proteinExistence type="predicted"/>
<evidence type="ECO:0000313" key="2">
    <source>
        <dbReference type="Proteomes" id="UP000276133"/>
    </source>
</evidence>
<evidence type="ECO:0000313" key="1">
    <source>
        <dbReference type="EMBL" id="RNA42386.1"/>
    </source>
</evidence>
<dbReference type="OrthoDB" id="10171476at2759"/>
<accession>A0A3M7T2Z0</accession>
<sequence length="174" mass="19940">MEWMERNGWNGWNGIDGIDGTERMEWNGTGMDAKAKNRPDYLTKLNSEVDLEIFFKQYPKQSSGHANYNNCSDNSDCHKMVVFYPKCKCQKNCITRYLVTKCQKLDQIVVKGVNIHPILNYTEIQTQAKKNKILDSAVCIHLVGCCYLDSIGFPGITFKKFENKNSSQKRKVGP</sequence>
<comment type="caution">
    <text evidence="1">The sequence shown here is derived from an EMBL/GenBank/DDBJ whole genome shotgun (WGS) entry which is preliminary data.</text>
</comment>
<dbReference type="EMBL" id="REGN01000369">
    <property type="protein sequence ID" value="RNA42386.1"/>
    <property type="molecule type" value="Genomic_DNA"/>
</dbReference>
<organism evidence="1 2">
    <name type="scientific">Brachionus plicatilis</name>
    <name type="common">Marine rotifer</name>
    <name type="synonym">Brachionus muelleri</name>
    <dbReference type="NCBI Taxonomy" id="10195"/>
    <lineage>
        <taxon>Eukaryota</taxon>
        <taxon>Metazoa</taxon>
        <taxon>Spiralia</taxon>
        <taxon>Gnathifera</taxon>
        <taxon>Rotifera</taxon>
        <taxon>Eurotatoria</taxon>
        <taxon>Monogononta</taxon>
        <taxon>Pseudotrocha</taxon>
        <taxon>Ploima</taxon>
        <taxon>Brachionidae</taxon>
        <taxon>Brachionus</taxon>
    </lineage>
</organism>
<name>A0A3M7T2Z0_BRAPC</name>
<reference evidence="1 2" key="1">
    <citation type="journal article" date="2018" name="Sci. Rep.">
        <title>Genomic signatures of local adaptation to the degree of environmental predictability in rotifers.</title>
        <authorList>
            <person name="Franch-Gras L."/>
            <person name="Hahn C."/>
            <person name="Garcia-Roger E.M."/>
            <person name="Carmona M.J."/>
            <person name="Serra M."/>
            <person name="Gomez A."/>
        </authorList>
    </citation>
    <scope>NUCLEOTIDE SEQUENCE [LARGE SCALE GENOMIC DNA]</scope>
    <source>
        <strain evidence="1">HYR1</strain>
    </source>
</reference>
<keyword evidence="2" id="KW-1185">Reference proteome</keyword>
<dbReference type="Proteomes" id="UP000276133">
    <property type="component" value="Unassembled WGS sequence"/>
</dbReference>
<protein>
    <submittedName>
        <fullName evidence="1">Uncharacterized protein</fullName>
    </submittedName>
</protein>